<organism evidence="11">
    <name type="scientific">Darwinula stevensoni</name>
    <dbReference type="NCBI Taxonomy" id="69355"/>
    <lineage>
        <taxon>Eukaryota</taxon>
        <taxon>Metazoa</taxon>
        <taxon>Ecdysozoa</taxon>
        <taxon>Arthropoda</taxon>
        <taxon>Crustacea</taxon>
        <taxon>Oligostraca</taxon>
        <taxon>Ostracoda</taxon>
        <taxon>Podocopa</taxon>
        <taxon>Podocopida</taxon>
        <taxon>Darwinulocopina</taxon>
        <taxon>Darwinuloidea</taxon>
        <taxon>Darwinulidae</taxon>
        <taxon>Darwinula</taxon>
    </lineage>
</organism>
<dbReference type="EC" id="2.8.2.-" evidence="9"/>
<dbReference type="PANTHER" id="PTHR12137">
    <property type="entry name" value="CARBOHYDRATE SULFOTRANSFERASE"/>
    <property type="match status" value="1"/>
</dbReference>
<proteinExistence type="inferred from homology"/>
<dbReference type="EMBL" id="LR901516">
    <property type="protein sequence ID" value="CAD7248797.1"/>
    <property type="molecule type" value="Genomic_DNA"/>
</dbReference>
<dbReference type="GO" id="GO:0000139">
    <property type="term" value="C:Golgi membrane"/>
    <property type="evidence" value="ECO:0007669"/>
    <property type="project" value="UniProtKB-SubCell"/>
</dbReference>
<evidence type="ECO:0000256" key="2">
    <source>
        <dbReference type="ARBA" id="ARBA00006339"/>
    </source>
</evidence>
<keyword evidence="4 9" id="KW-0812">Transmembrane</keyword>
<feature type="compositionally biased region" description="Acidic residues" evidence="10">
    <location>
        <begin position="64"/>
        <end position="76"/>
    </location>
</feature>
<dbReference type="AlphaFoldDB" id="A0A7R9A5V7"/>
<reference evidence="11" key="1">
    <citation type="submission" date="2020-11" db="EMBL/GenBank/DDBJ databases">
        <authorList>
            <person name="Tran Van P."/>
        </authorList>
    </citation>
    <scope>NUCLEOTIDE SEQUENCE</scope>
</reference>
<evidence type="ECO:0000256" key="3">
    <source>
        <dbReference type="ARBA" id="ARBA00022679"/>
    </source>
</evidence>
<evidence type="ECO:0000256" key="1">
    <source>
        <dbReference type="ARBA" id="ARBA00004323"/>
    </source>
</evidence>
<dbReference type="Proteomes" id="UP000677054">
    <property type="component" value="Unassembled WGS sequence"/>
</dbReference>
<evidence type="ECO:0000256" key="6">
    <source>
        <dbReference type="ARBA" id="ARBA00023034"/>
    </source>
</evidence>
<dbReference type="OrthoDB" id="2019940at2759"/>
<evidence type="ECO:0000256" key="4">
    <source>
        <dbReference type="ARBA" id="ARBA00022692"/>
    </source>
</evidence>
<feature type="region of interest" description="Disordered" evidence="10">
    <location>
        <begin position="31"/>
        <end position="88"/>
    </location>
</feature>
<keyword evidence="7 9" id="KW-0472">Membrane</keyword>
<feature type="compositionally biased region" description="Basic and acidic residues" evidence="10">
    <location>
        <begin position="46"/>
        <end position="59"/>
    </location>
</feature>
<dbReference type="PANTHER" id="PTHR12137:SF63">
    <property type="entry name" value="CARBOHYDRATE SULFOTRANSFERASE"/>
    <property type="match status" value="1"/>
</dbReference>
<evidence type="ECO:0000256" key="8">
    <source>
        <dbReference type="ARBA" id="ARBA00023180"/>
    </source>
</evidence>
<comment type="similarity">
    <text evidence="2 9">Belongs to the sulfotransferase 2 family.</text>
</comment>
<evidence type="ECO:0000256" key="9">
    <source>
        <dbReference type="RuleBase" id="RU364020"/>
    </source>
</evidence>
<evidence type="ECO:0000313" key="12">
    <source>
        <dbReference type="Proteomes" id="UP000677054"/>
    </source>
</evidence>
<feature type="compositionally biased region" description="Basic and acidic residues" evidence="10">
    <location>
        <begin position="260"/>
        <end position="277"/>
    </location>
</feature>
<dbReference type="EMBL" id="CAJPEV010001999">
    <property type="protein sequence ID" value="CAG0895251.1"/>
    <property type="molecule type" value="Genomic_DNA"/>
</dbReference>
<evidence type="ECO:0000313" key="11">
    <source>
        <dbReference type="EMBL" id="CAD7248797.1"/>
    </source>
</evidence>
<keyword evidence="3 9" id="KW-0808">Transferase</keyword>
<name>A0A7R9A5V7_9CRUS</name>
<keyword evidence="9" id="KW-0735">Signal-anchor</keyword>
<dbReference type="GO" id="GO:0008146">
    <property type="term" value="F:sulfotransferase activity"/>
    <property type="evidence" value="ECO:0007669"/>
    <property type="project" value="InterPro"/>
</dbReference>
<feature type="transmembrane region" description="Helical" evidence="9">
    <location>
        <begin position="303"/>
        <end position="324"/>
    </location>
</feature>
<keyword evidence="12" id="KW-1185">Reference proteome</keyword>
<keyword evidence="6 9" id="KW-0333">Golgi apparatus</keyword>
<dbReference type="GO" id="GO:0016051">
    <property type="term" value="P:carbohydrate biosynthetic process"/>
    <property type="evidence" value="ECO:0007669"/>
    <property type="project" value="InterPro"/>
</dbReference>
<keyword evidence="5 9" id="KW-1133">Transmembrane helix</keyword>
<evidence type="ECO:0000256" key="10">
    <source>
        <dbReference type="SAM" id="MobiDB-lite"/>
    </source>
</evidence>
<keyword evidence="8 9" id="KW-0325">Glycoprotein</keyword>
<dbReference type="Pfam" id="PF03567">
    <property type="entry name" value="Sulfotransfer_2"/>
    <property type="match status" value="1"/>
</dbReference>
<evidence type="ECO:0000256" key="7">
    <source>
        <dbReference type="ARBA" id="ARBA00023136"/>
    </source>
</evidence>
<evidence type="ECO:0000256" key="5">
    <source>
        <dbReference type="ARBA" id="ARBA00022989"/>
    </source>
</evidence>
<feature type="region of interest" description="Disordered" evidence="10">
    <location>
        <begin position="257"/>
        <end position="277"/>
    </location>
</feature>
<dbReference type="InterPro" id="IPR018011">
    <property type="entry name" value="Carb_sulfotrans_8-10"/>
</dbReference>
<keyword evidence="9" id="KW-0119">Carbohydrate metabolism</keyword>
<dbReference type="InterPro" id="IPR005331">
    <property type="entry name" value="Sulfotransferase"/>
</dbReference>
<sequence>MDLKGIEAAGCEDSKTFGFFSTVRGLDVSCEAQRRSQRISSPQIDGKAKRERGERERRGGLALAEDEGEDEEEEREESSHARPSVAWGATGKRIGGLRDSEAVRAKRIGAGKAIEREAFCRCWTYLRSIHASENHSRYENVSEHVRRWTFPADEAPCHSASHASFVRQGVRNVPGQVAPSDRHLESLDAGERFLHAGRFWHSALCSATFGSVVMTKSEVMMESEAMSPGISVLGVGPGDAGKVIGSGSELAVEALHPTSRVKEEHERIEEEHERIEEEHERIEEEHERIEEGKHSFAGHLHGGIFFLLVLVLLPFLFISIASLAGNGDTSVHGALPVSLFRVQRRPVINSMKYEEEKEEMTRPPVTRRAPVPLPQDITKELSSRVVQMREKCSKFGLDKRGAKKYLKPNPWEYYINKKFHLVWCPIFKAGASSMMYSFLLMSGALTEKQIEETLKKDKTMIPMARKLYPRPSVKDLTAATEKDGGSIVFLIVRDPFQRLYSAYQDKILDAFKGSPHDKMGRQIILKYRSLSLAEKLALRSRTADAKPTFEEFVRYILVQNRRGNMDMHWIPYYQFCTPCQVSVNMILKMEDLDRDQTYLFEKIGASDLVRPRWENKGRHSNKTKEEDVVRIVSSLPVDVLRGLIDIYDKDFQLFGYSIDKYRAPTDPSL</sequence>
<protein>
    <recommendedName>
        <fullName evidence="9">Carbohydrate sulfotransferase</fullName>
        <ecNumber evidence="9">2.8.2.-</ecNumber>
    </recommendedName>
</protein>
<accession>A0A7R9A5V7</accession>
<comment type="subcellular location">
    <subcellularLocation>
        <location evidence="1 9">Golgi apparatus membrane</location>
        <topology evidence="1 9">Single-pass type II membrane protein</topology>
    </subcellularLocation>
</comment>
<gene>
    <name evidence="11" type="ORF">DSTB1V02_LOCUS8605</name>
</gene>